<comment type="caution">
    <text evidence="2">The sequence shown here is derived from an EMBL/GenBank/DDBJ whole genome shotgun (WGS) entry which is preliminary data.</text>
</comment>
<feature type="region of interest" description="Disordered" evidence="1">
    <location>
        <begin position="68"/>
        <end position="89"/>
    </location>
</feature>
<dbReference type="EMBL" id="JBHMAF010000032">
    <property type="protein sequence ID" value="MFB9758475.1"/>
    <property type="molecule type" value="Genomic_DNA"/>
</dbReference>
<accession>A0ABV5WD06</accession>
<protein>
    <submittedName>
        <fullName evidence="2">Uncharacterized protein</fullName>
    </submittedName>
</protein>
<keyword evidence="3" id="KW-1185">Reference proteome</keyword>
<evidence type="ECO:0000313" key="3">
    <source>
        <dbReference type="Proteomes" id="UP001589609"/>
    </source>
</evidence>
<evidence type="ECO:0000256" key="1">
    <source>
        <dbReference type="SAM" id="MobiDB-lite"/>
    </source>
</evidence>
<dbReference type="RefSeq" id="WP_379948756.1">
    <property type="nucleotide sequence ID" value="NZ_JBHMAF010000032.1"/>
</dbReference>
<sequence length="521" mass="58349">MYQNPMRDQFTDDNGNANKFVSILEERGFIVQEGELRYLDILKLCSEGVVDNCMGNHAGAPYAALLLPPAPNQHPSDGQEPPIGYEPDAPTNYPANINYVVPGFTYKLRPDEAVVIIGQTPPQAVYFGFRSYLGFVENKPGKDYSGAVTAGDAETGFYHGVFGSLGDQLNNFNIWTENTQGGAAGNPFNSSTIIITTADQSVNKQIHDALAGAGFDPDIMNNDNIPAGLVNMGLEKGKDTFSFLMRAAIWAEKFIGDQYLNNLSRYMKVYRITPKTPYTSLNPWPVPNLKIKETGTTEFQVLPYARFELDYLRNQILTKYGSEEFDYVDLNFDLAIVEGFEAILNDVNVWADNRDAIYIESDHFQFKSDDDFIILYGVNHEQTGKAIFSNASFYGAEHFNGVAVANTTVEFKDSAAQFFPEGYENEKFYYVCKMSREIDEEGIEIIVPYSTGNPNGKAYGVDNNQDAFVIFRVYVDKEALVSPALFDVIWDRAILFTKKNNREKVTFKGITIKIGSMETRL</sequence>
<reference evidence="2 3" key="1">
    <citation type="submission" date="2024-09" db="EMBL/GenBank/DDBJ databases">
        <authorList>
            <person name="Sun Q."/>
            <person name="Mori K."/>
        </authorList>
    </citation>
    <scope>NUCLEOTIDE SEQUENCE [LARGE SCALE GENOMIC DNA]</scope>
    <source>
        <strain evidence="2 3">JCM 11201</strain>
    </source>
</reference>
<evidence type="ECO:0000313" key="2">
    <source>
        <dbReference type="EMBL" id="MFB9758475.1"/>
    </source>
</evidence>
<proteinExistence type="predicted"/>
<dbReference type="Proteomes" id="UP001589609">
    <property type="component" value="Unassembled WGS sequence"/>
</dbReference>
<gene>
    <name evidence="2" type="ORF">ACFFMS_08065</name>
</gene>
<organism evidence="2 3">
    <name type="scientific">Ectobacillus funiculus</name>
    <dbReference type="NCBI Taxonomy" id="137993"/>
    <lineage>
        <taxon>Bacteria</taxon>
        <taxon>Bacillati</taxon>
        <taxon>Bacillota</taxon>
        <taxon>Bacilli</taxon>
        <taxon>Bacillales</taxon>
        <taxon>Bacillaceae</taxon>
        <taxon>Ectobacillus</taxon>
    </lineage>
</organism>
<name>A0ABV5WD06_9BACI</name>